<dbReference type="InterPro" id="IPR017853">
    <property type="entry name" value="GH"/>
</dbReference>
<keyword evidence="4" id="KW-0378">Hydrolase</keyword>
<evidence type="ECO:0000256" key="4">
    <source>
        <dbReference type="ARBA" id="ARBA00022801"/>
    </source>
</evidence>
<feature type="transmembrane region" description="Helical" evidence="5">
    <location>
        <begin position="21"/>
        <end position="41"/>
    </location>
</feature>
<organism evidence="7 8">
    <name type="scientific">Chiloscyllium punctatum</name>
    <name type="common">Brownbanded bambooshark</name>
    <name type="synonym">Hemiscyllium punctatum</name>
    <dbReference type="NCBI Taxonomy" id="137246"/>
    <lineage>
        <taxon>Eukaryota</taxon>
        <taxon>Metazoa</taxon>
        <taxon>Chordata</taxon>
        <taxon>Craniata</taxon>
        <taxon>Vertebrata</taxon>
        <taxon>Chondrichthyes</taxon>
        <taxon>Elasmobranchii</taxon>
        <taxon>Galeomorphii</taxon>
        <taxon>Galeoidea</taxon>
        <taxon>Orectolobiformes</taxon>
        <taxon>Hemiscylliidae</taxon>
        <taxon>Chiloscyllium</taxon>
    </lineage>
</organism>
<comment type="similarity">
    <text evidence="2">Belongs to the glycosyl hydrolase 20 family.</text>
</comment>
<dbReference type="PANTHER" id="PTHR21040:SF5">
    <property type="entry name" value="BETA-N-ACETYLHEXOSAMINIDASE"/>
    <property type="match status" value="1"/>
</dbReference>
<dbReference type="EC" id="3.2.1.52" evidence="3"/>
<evidence type="ECO:0000256" key="5">
    <source>
        <dbReference type="SAM" id="Phobius"/>
    </source>
</evidence>
<evidence type="ECO:0000313" key="8">
    <source>
        <dbReference type="Proteomes" id="UP000287033"/>
    </source>
</evidence>
<evidence type="ECO:0000256" key="3">
    <source>
        <dbReference type="ARBA" id="ARBA00012663"/>
    </source>
</evidence>
<dbReference type="Pfam" id="PF00728">
    <property type="entry name" value="Glyco_hydro_20"/>
    <property type="match status" value="1"/>
</dbReference>
<dbReference type="OMA" id="GWLKPYN"/>
<dbReference type="AlphaFoldDB" id="A0A401SB40"/>
<gene>
    <name evidence="7" type="ORF">chiPu_0006051</name>
</gene>
<dbReference type="GO" id="GO:0005975">
    <property type="term" value="P:carbohydrate metabolic process"/>
    <property type="evidence" value="ECO:0007669"/>
    <property type="project" value="InterPro"/>
</dbReference>
<evidence type="ECO:0000256" key="2">
    <source>
        <dbReference type="ARBA" id="ARBA00006285"/>
    </source>
</evidence>
<keyword evidence="5" id="KW-0472">Membrane</keyword>
<dbReference type="InterPro" id="IPR038901">
    <property type="entry name" value="HEXDC-like"/>
</dbReference>
<name>A0A401SB40_CHIPU</name>
<dbReference type="STRING" id="137246.A0A401SB40"/>
<evidence type="ECO:0000313" key="7">
    <source>
        <dbReference type="EMBL" id="GCC27625.1"/>
    </source>
</evidence>
<dbReference type="PANTHER" id="PTHR21040">
    <property type="entry name" value="BCDNA.GH04120"/>
    <property type="match status" value="1"/>
</dbReference>
<proteinExistence type="inferred from homology"/>
<protein>
    <recommendedName>
        <fullName evidence="3">beta-N-acetylhexosaminidase</fullName>
        <ecNumber evidence="3">3.2.1.52</ecNumber>
    </recommendedName>
</protein>
<comment type="catalytic activity">
    <reaction evidence="1">
        <text>Hydrolysis of terminal non-reducing N-acetyl-D-hexosamine residues in N-acetyl-beta-D-hexosaminides.</text>
        <dbReference type="EC" id="3.2.1.52"/>
    </reaction>
</comment>
<dbReference type="EMBL" id="BEZZ01000171">
    <property type="protein sequence ID" value="GCC27625.1"/>
    <property type="molecule type" value="Genomic_DNA"/>
</dbReference>
<keyword evidence="8" id="KW-1185">Reference proteome</keyword>
<reference evidence="7 8" key="1">
    <citation type="journal article" date="2018" name="Nat. Ecol. Evol.">
        <title>Shark genomes provide insights into elasmobranch evolution and the origin of vertebrates.</title>
        <authorList>
            <person name="Hara Y"/>
            <person name="Yamaguchi K"/>
            <person name="Onimaru K"/>
            <person name="Kadota M"/>
            <person name="Koyanagi M"/>
            <person name="Keeley SD"/>
            <person name="Tatsumi K"/>
            <person name="Tanaka K"/>
            <person name="Motone F"/>
            <person name="Kageyama Y"/>
            <person name="Nozu R"/>
            <person name="Adachi N"/>
            <person name="Nishimura O"/>
            <person name="Nakagawa R"/>
            <person name="Tanegashima C"/>
            <person name="Kiyatake I"/>
            <person name="Matsumoto R"/>
            <person name="Murakumo K"/>
            <person name="Nishida K"/>
            <person name="Terakita A"/>
            <person name="Kuratani S"/>
            <person name="Sato K"/>
            <person name="Hyodo S Kuraku.S."/>
        </authorList>
    </citation>
    <scope>NUCLEOTIDE SEQUENCE [LARGE SCALE GENOMIC DNA]</scope>
</reference>
<dbReference type="SUPFAM" id="SSF51445">
    <property type="entry name" value="(Trans)glycosidases"/>
    <property type="match status" value="1"/>
</dbReference>
<dbReference type="Proteomes" id="UP000287033">
    <property type="component" value="Unassembled WGS sequence"/>
</dbReference>
<sequence>MFGRRGRGLQLDMARINCMTVLRFLVLLIVVIMGLKMYPIFKTKQLGTIAKDSFWSKRGGAITNNQKMEHEVIQTTQQVKEIIKAEVKPKTRKQKDYGISGMRIVHLDLKGAAPKLSYLQQIFPLLASTGVNGILMEYEDTFPYHDDLEILKSTYAFSSADIDKIQQLAESNNLEIIPLIQTFGHMEFVLKHDKYWNLREVKKYPNSLNPHLAGSLNLVKEMLSQVLDKHSKSGWIHIGADEVFNLGEGTESKQWINEQRGDIGKMYLDHIKQVGSFVVKRYPGIKLIMWDDMMRKISKERIIESGITEHITPMVWFYHPDFRIDQVEAFLTKYMDSGFKNVWFASAFKGATGVSQNWTPIKFHLENHLRWLQVMKSISKFSSLRFQGLALTGWQRYDHFSTLCELLPVAIPSLVVCMQTVTHGSFTEKAKTKSQQLLGFKNINPENNSSEGEGTFAGAEIYQMVRWITQNLKSEVISVLENNREIKGWFNRYNRKHQFANPRNMERFDSELHRVHKNWEEYLGNFRAQMENIYFPDTVEEWMEVNVNLYMDPLRELVKDYKEIMALMAAPKQN</sequence>
<evidence type="ECO:0000259" key="6">
    <source>
        <dbReference type="Pfam" id="PF00728"/>
    </source>
</evidence>
<comment type="caution">
    <text evidence="7">The sequence shown here is derived from an EMBL/GenBank/DDBJ whole genome shotgun (WGS) entry which is preliminary data.</text>
</comment>
<keyword evidence="5" id="KW-1133">Transmembrane helix</keyword>
<dbReference type="GO" id="GO:0004563">
    <property type="term" value="F:beta-N-acetylhexosaminidase activity"/>
    <property type="evidence" value="ECO:0007669"/>
    <property type="project" value="UniProtKB-EC"/>
</dbReference>
<feature type="domain" description="Glycoside hydrolase family 20 catalytic" evidence="6">
    <location>
        <begin position="154"/>
        <end position="316"/>
    </location>
</feature>
<evidence type="ECO:0000256" key="1">
    <source>
        <dbReference type="ARBA" id="ARBA00001231"/>
    </source>
</evidence>
<dbReference type="Gene3D" id="3.20.20.80">
    <property type="entry name" value="Glycosidases"/>
    <property type="match status" value="1"/>
</dbReference>
<dbReference type="CDD" id="cd06565">
    <property type="entry name" value="GH20_GcnA-like"/>
    <property type="match status" value="1"/>
</dbReference>
<accession>A0A401SB40</accession>
<keyword evidence="5" id="KW-0812">Transmembrane</keyword>
<dbReference type="OrthoDB" id="10023921at2759"/>
<dbReference type="InterPro" id="IPR015883">
    <property type="entry name" value="Glyco_hydro_20_cat"/>
</dbReference>